<feature type="domain" description="ABC transmembrane type-1" evidence="8">
    <location>
        <begin position="52"/>
        <end position="235"/>
    </location>
</feature>
<protein>
    <submittedName>
        <fullName evidence="9">Bicarbonate transport system permease protein CmpB</fullName>
    </submittedName>
</protein>
<feature type="transmembrane region" description="Helical" evidence="7">
    <location>
        <begin position="115"/>
        <end position="132"/>
    </location>
</feature>
<feature type="transmembrane region" description="Helical" evidence="7">
    <location>
        <begin position="178"/>
        <end position="201"/>
    </location>
</feature>
<dbReference type="InterPro" id="IPR035906">
    <property type="entry name" value="MetI-like_sf"/>
</dbReference>
<dbReference type="SUPFAM" id="SSF161098">
    <property type="entry name" value="MetI-like"/>
    <property type="match status" value="1"/>
</dbReference>
<keyword evidence="4 7" id="KW-0812">Transmembrane</keyword>
<evidence type="ECO:0000256" key="2">
    <source>
        <dbReference type="ARBA" id="ARBA00022448"/>
    </source>
</evidence>
<feature type="transmembrane region" description="Helical" evidence="7">
    <location>
        <begin position="90"/>
        <end position="109"/>
    </location>
</feature>
<dbReference type="Proteomes" id="UP000191554">
    <property type="component" value="Unassembled WGS sequence"/>
</dbReference>
<evidence type="ECO:0000256" key="6">
    <source>
        <dbReference type="ARBA" id="ARBA00023136"/>
    </source>
</evidence>
<dbReference type="CDD" id="cd06261">
    <property type="entry name" value="TM_PBP2"/>
    <property type="match status" value="1"/>
</dbReference>
<dbReference type="PANTHER" id="PTHR30151">
    <property type="entry name" value="ALKANE SULFONATE ABC TRANSPORTER-RELATED, MEMBRANE SUBUNIT"/>
    <property type="match status" value="1"/>
</dbReference>
<feature type="transmembrane region" description="Helical" evidence="7">
    <location>
        <begin position="7"/>
        <end position="24"/>
    </location>
</feature>
<proteinExistence type="inferred from homology"/>
<name>A0A1V4SLE0_RUMHU</name>
<keyword evidence="6 7" id="KW-0472">Membrane</keyword>
<dbReference type="InterPro" id="IPR000515">
    <property type="entry name" value="MetI-like"/>
</dbReference>
<dbReference type="GO" id="GO:0005886">
    <property type="term" value="C:plasma membrane"/>
    <property type="evidence" value="ECO:0007669"/>
    <property type="project" value="UniProtKB-SubCell"/>
</dbReference>
<dbReference type="AlphaFoldDB" id="A0A1V4SLE0"/>
<dbReference type="GO" id="GO:0055085">
    <property type="term" value="P:transmembrane transport"/>
    <property type="evidence" value="ECO:0007669"/>
    <property type="project" value="InterPro"/>
</dbReference>
<comment type="subcellular location">
    <subcellularLocation>
        <location evidence="1 7">Cell membrane</location>
        <topology evidence="1 7">Multi-pass membrane protein</topology>
    </subcellularLocation>
</comment>
<dbReference type="EMBL" id="MZGX01000012">
    <property type="protein sequence ID" value="OPX44067.1"/>
    <property type="molecule type" value="Genomic_DNA"/>
</dbReference>
<evidence type="ECO:0000256" key="1">
    <source>
        <dbReference type="ARBA" id="ARBA00004651"/>
    </source>
</evidence>
<keyword evidence="2 7" id="KW-0813">Transport</keyword>
<dbReference type="STRING" id="48256.CLHUN_20920"/>
<evidence type="ECO:0000259" key="8">
    <source>
        <dbReference type="PROSITE" id="PS50928"/>
    </source>
</evidence>
<keyword evidence="3" id="KW-1003">Cell membrane</keyword>
<dbReference type="PANTHER" id="PTHR30151:SF20">
    <property type="entry name" value="ABC TRANSPORTER PERMEASE PROTEIN HI_0355-RELATED"/>
    <property type="match status" value="1"/>
</dbReference>
<dbReference type="Gene3D" id="1.10.3720.10">
    <property type="entry name" value="MetI-like"/>
    <property type="match status" value="1"/>
</dbReference>
<comment type="similarity">
    <text evidence="7">Belongs to the binding-protein-dependent transport system permease family.</text>
</comment>
<keyword evidence="5 7" id="KW-1133">Transmembrane helix</keyword>
<dbReference type="Pfam" id="PF00528">
    <property type="entry name" value="BPD_transp_1"/>
    <property type="match status" value="1"/>
</dbReference>
<organism evidence="9 10">
    <name type="scientific">Ruminiclostridium hungatei</name>
    <name type="common">Clostridium hungatei</name>
    <dbReference type="NCBI Taxonomy" id="48256"/>
    <lineage>
        <taxon>Bacteria</taxon>
        <taxon>Bacillati</taxon>
        <taxon>Bacillota</taxon>
        <taxon>Clostridia</taxon>
        <taxon>Eubacteriales</taxon>
        <taxon>Oscillospiraceae</taxon>
        <taxon>Ruminiclostridium</taxon>
    </lineage>
</organism>
<sequence>MRKSKIYLEGFLFINIIWLLVNSLCKNGKIPDLWEVYRTYEFIMEDRLLADTAFSLLKIAAGVSLALLSGGILGYFMARRSKVNKVLEPVAVFLLPVPKAIFMPVAVAVFGYKHAGIIIIMLIILFNMIINVRDAVLSIDQDSVDYIVSLGGVRRQLLENIVIPEIIPAIFTTLRTKIVTVISTLLFCEALGAANGMGYYIFSAWYRRDMLSVYRGIIAVCFIAVIIYQITELAEYKLVKKKFASSGLF</sequence>
<keyword evidence="10" id="KW-1185">Reference proteome</keyword>
<dbReference type="OrthoDB" id="9804353at2"/>
<evidence type="ECO:0000313" key="9">
    <source>
        <dbReference type="EMBL" id="OPX44067.1"/>
    </source>
</evidence>
<evidence type="ECO:0000256" key="7">
    <source>
        <dbReference type="RuleBase" id="RU363032"/>
    </source>
</evidence>
<feature type="transmembrane region" description="Helical" evidence="7">
    <location>
        <begin position="56"/>
        <end position="78"/>
    </location>
</feature>
<gene>
    <name evidence="9" type="primary">cmpB_1</name>
    <name evidence="9" type="ORF">CLHUN_20920</name>
</gene>
<evidence type="ECO:0000256" key="3">
    <source>
        <dbReference type="ARBA" id="ARBA00022475"/>
    </source>
</evidence>
<evidence type="ECO:0000256" key="4">
    <source>
        <dbReference type="ARBA" id="ARBA00022692"/>
    </source>
</evidence>
<evidence type="ECO:0000313" key="10">
    <source>
        <dbReference type="Proteomes" id="UP000191554"/>
    </source>
</evidence>
<evidence type="ECO:0000256" key="5">
    <source>
        <dbReference type="ARBA" id="ARBA00022989"/>
    </source>
</evidence>
<dbReference type="PROSITE" id="PS50928">
    <property type="entry name" value="ABC_TM1"/>
    <property type="match status" value="1"/>
</dbReference>
<reference evidence="9 10" key="1">
    <citation type="submission" date="2017-03" db="EMBL/GenBank/DDBJ databases">
        <title>Genome sequence of Clostridium hungatei DSM 14427.</title>
        <authorList>
            <person name="Poehlein A."/>
            <person name="Daniel R."/>
        </authorList>
    </citation>
    <scope>NUCLEOTIDE SEQUENCE [LARGE SCALE GENOMIC DNA]</scope>
    <source>
        <strain evidence="9 10">DSM 14427</strain>
    </source>
</reference>
<accession>A0A1V4SLE0</accession>
<feature type="transmembrane region" description="Helical" evidence="7">
    <location>
        <begin position="213"/>
        <end position="231"/>
    </location>
</feature>
<dbReference type="RefSeq" id="WP_080064527.1">
    <property type="nucleotide sequence ID" value="NZ_MZGX01000012.1"/>
</dbReference>
<comment type="caution">
    <text evidence="9">The sequence shown here is derived from an EMBL/GenBank/DDBJ whole genome shotgun (WGS) entry which is preliminary data.</text>
</comment>